<name>A0A9X1MXU9_9GAMM</name>
<feature type="domain" description="Bacterial Ig-like" evidence="1">
    <location>
        <begin position="932"/>
        <end position="1002"/>
    </location>
</feature>
<feature type="domain" description="Bacterial Ig-like" evidence="1">
    <location>
        <begin position="51"/>
        <end position="109"/>
    </location>
</feature>
<dbReference type="Proteomes" id="UP001139171">
    <property type="component" value="Unassembled WGS sequence"/>
</dbReference>
<feature type="domain" description="Bacterial Ig-like" evidence="1">
    <location>
        <begin position="1020"/>
        <end position="1109"/>
    </location>
</feature>
<reference evidence="2" key="1">
    <citation type="submission" date="2021-11" db="EMBL/GenBank/DDBJ databases">
        <title>Jinshanibacter sp. isolated from one year old Eriocheir sinensis.</title>
        <authorList>
            <person name="Li J.-Y."/>
            <person name="He W."/>
            <person name="Gao T.-H."/>
        </authorList>
    </citation>
    <scope>NUCLEOTIDE SEQUENCE</scope>
    <source>
        <strain evidence="2">LJY008</strain>
    </source>
</reference>
<dbReference type="RefSeq" id="WP_230611720.1">
    <property type="nucleotide sequence ID" value="NZ_JAJNAG010000070.1"/>
</dbReference>
<protein>
    <submittedName>
        <fullName evidence="2">Ig-like domain-containing protein</fullName>
    </submittedName>
</protein>
<evidence type="ECO:0000313" key="2">
    <source>
        <dbReference type="EMBL" id="MCD1127651.1"/>
    </source>
</evidence>
<feature type="domain" description="Bacterial Ig-like" evidence="1">
    <location>
        <begin position="332"/>
        <end position="425"/>
    </location>
</feature>
<proteinExistence type="predicted"/>
<feature type="domain" description="Bacterial Ig-like" evidence="1">
    <location>
        <begin position="233"/>
        <end position="324"/>
    </location>
</feature>
<accession>A0A9X1MXU9</accession>
<comment type="caution">
    <text evidence="2">The sequence shown here is derived from an EMBL/GenBank/DDBJ whole genome shotgun (WGS) entry which is preliminary data.</text>
</comment>
<dbReference type="Gene3D" id="2.60.40.10">
    <property type="entry name" value="Immunoglobulins"/>
    <property type="match status" value="3"/>
</dbReference>
<dbReference type="InterPro" id="IPR013783">
    <property type="entry name" value="Ig-like_fold"/>
</dbReference>
<dbReference type="Pfam" id="PF19077">
    <property type="entry name" value="Big_13"/>
    <property type="match status" value="9"/>
</dbReference>
<feature type="domain" description="Bacterial Ig-like" evidence="1">
    <location>
        <begin position="822"/>
        <end position="906"/>
    </location>
</feature>
<sequence length="1300" mass="137276">MSGTTIASTLPTFSGEGEPGSVITFMDDASVSKQIVMSSSGKRLLMADSAVVVSDNSHVIGQVVVGADGKWRFTPNSPLAEGSHHITMVATNSAGHRSSVSELMKFEVDITAPEKPSISLDVIIRADVAPLDMTQNNQDPENDNLWFIGKGEPGSTITITDNGIVIGQTLVDASGRWKYIPQSALGGGEHNAYATATDKAGNISEPSDTISFKVSDSNFEPQIPTIIEKLVDDVGSITGEIGLNGVTDDARPQIVGQAKIGSIVNIYDADELLGSTVVGADGNWCFTPAMDLGQGEHNIIVVATDSKGNVNFSAPLLFTFVVDTTPPDMPVIESVSADFRSGMSSGTATNDVTPELNGVAEKGNLVTVLDNGVILGSVKADSITGKWSFTPSFDLDFGDHIFTVVSMDVAGNQSFQSLGFVVVIDADICIMPPPVEPVDTVAPAIPTIESAVDNMGVIQGLLSSGSITDDSTPTLTGKADIGSIVKVYDGSVLLGSVAVDSQSGGWSFTPVAYLTRGEHQFHVTAMDSAGNHSQLSESFSLIIEYNQYNNVNLTITNVHSDGPAEVMNNGPRYTGDIENGGAISYGKPLISGTGTAGDVIVLYSNGHYDHVELGRTTVDTNGKWSLQLINSLQLDDNELFVVGIDAQGNVTGTSAPYAVTYYGIWLDTETPELVLEDGNQVFAPEVPDTTPPNSVVDMTISTKYGEYNNLTGYSDEPFFIDEYNSLVFKGKAEAGSIVSVYDGTTKLGESKVGADGSWIFVPSEVPMAGSHLFTTTVTDSAGNTSVKSNAIGLTLLVVAHIEPDLVGQMINIFAVNDINSQLLSSDYLVNDARPTLFGTTVGTGNVITIYDGETLLGETYLQAGNKWSFTPDFDLSQGVHRITAFQKDAIRDVMLHSQVFEFVVDTIAPIVPTIEFALDGVGLVQNALISGSLTDDSTPTLTGHAEKGSTVKVYDGGTLLGLVTADVETGQWSFTPRLYKESHQFTVVSIDKAGNISAPSAAFVLMTDFSSSHVNNLAITSVDDRKGDVTGHVINGDSSDDSRPIISGTGTAGDNVIVYSNDATGNHEVGHTTVEADGTWGLQSTLLMDGSNQLTAVEVNALGDISAPSAPYIAVLDADVAPTYKVGSLNDDIFLYAGPEDQVIAGAGNDIINLLPAKSGYISGGEGIDTLVVGGYNNLLNLGALEEKLSSVEIFDLKDGGHNTMIVHLEDVLRLGSEELSIAGNNKAIVVNGDDSSTLHFEMRSAQTWDGNEGNPIGKADQPWVMSQNEHQYAGNTYNVWTNSASNVEVLVENTVHVMM</sequence>
<evidence type="ECO:0000313" key="3">
    <source>
        <dbReference type="Proteomes" id="UP001139171"/>
    </source>
</evidence>
<organism evidence="2 3">
    <name type="scientific">Limnobaculum eriocheiris</name>
    <dbReference type="NCBI Taxonomy" id="2897391"/>
    <lineage>
        <taxon>Bacteria</taxon>
        <taxon>Pseudomonadati</taxon>
        <taxon>Pseudomonadota</taxon>
        <taxon>Gammaproteobacteria</taxon>
        <taxon>Enterobacterales</taxon>
        <taxon>Budviciaceae</taxon>
        <taxon>Limnobaculum</taxon>
    </lineage>
</organism>
<evidence type="ECO:0000259" key="1">
    <source>
        <dbReference type="Pfam" id="PF19077"/>
    </source>
</evidence>
<keyword evidence="3" id="KW-1185">Reference proteome</keyword>
<feature type="domain" description="Bacterial Ig-like" evidence="1">
    <location>
        <begin position="143"/>
        <end position="214"/>
    </location>
</feature>
<dbReference type="Gene3D" id="3.30.420.430">
    <property type="match status" value="6"/>
</dbReference>
<dbReference type="InterPro" id="IPR044016">
    <property type="entry name" value="Big_13"/>
</dbReference>
<feature type="domain" description="Bacterial Ig-like" evidence="1">
    <location>
        <begin position="462"/>
        <end position="541"/>
    </location>
</feature>
<gene>
    <name evidence="2" type="ORF">LPW36_16975</name>
</gene>
<dbReference type="EMBL" id="JAJNAG010000070">
    <property type="protein sequence ID" value="MCD1127651.1"/>
    <property type="molecule type" value="Genomic_DNA"/>
</dbReference>
<feature type="domain" description="Bacterial Ig-like" evidence="1">
    <location>
        <begin position="725"/>
        <end position="789"/>
    </location>
</feature>
<dbReference type="NCBIfam" id="NF033510">
    <property type="entry name" value="Ca_tandemer"/>
    <property type="match status" value="7"/>
</dbReference>